<feature type="transmembrane region" description="Helical" evidence="1">
    <location>
        <begin position="142"/>
        <end position="164"/>
    </location>
</feature>
<dbReference type="Pfam" id="PF20152">
    <property type="entry name" value="DUF6534"/>
    <property type="match status" value="1"/>
</dbReference>
<evidence type="ECO:0000256" key="1">
    <source>
        <dbReference type="SAM" id="Phobius"/>
    </source>
</evidence>
<dbReference type="PANTHER" id="PTHR40465:SF1">
    <property type="entry name" value="DUF6534 DOMAIN-CONTAINING PROTEIN"/>
    <property type="match status" value="1"/>
</dbReference>
<keyword evidence="4" id="KW-1185">Reference proteome</keyword>
<name>A0A0C3F411_PILCF</name>
<feature type="transmembrane region" description="Helical" evidence="1">
    <location>
        <begin position="15"/>
        <end position="40"/>
    </location>
</feature>
<feature type="domain" description="DUF6534" evidence="2">
    <location>
        <begin position="190"/>
        <end position="275"/>
    </location>
</feature>
<feature type="transmembrane region" description="Helical" evidence="1">
    <location>
        <begin position="52"/>
        <end position="76"/>
    </location>
</feature>
<evidence type="ECO:0000259" key="2">
    <source>
        <dbReference type="Pfam" id="PF20152"/>
    </source>
</evidence>
<keyword evidence="1" id="KW-0472">Membrane</keyword>
<evidence type="ECO:0000313" key="3">
    <source>
        <dbReference type="EMBL" id="KIM79500.1"/>
    </source>
</evidence>
<dbReference type="Proteomes" id="UP000054166">
    <property type="component" value="Unassembled WGS sequence"/>
</dbReference>
<protein>
    <recommendedName>
        <fullName evidence="2">DUF6534 domain-containing protein</fullName>
    </recommendedName>
</protein>
<feature type="transmembrane region" description="Helical" evidence="1">
    <location>
        <begin position="225"/>
        <end position="246"/>
    </location>
</feature>
<dbReference type="AlphaFoldDB" id="A0A0C3F411"/>
<keyword evidence="1" id="KW-0812">Transmembrane</keyword>
<keyword evidence="1" id="KW-1133">Transmembrane helix</keyword>
<dbReference type="InterPro" id="IPR045339">
    <property type="entry name" value="DUF6534"/>
</dbReference>
<dbReference type="HOGENOM" id="CLU_046025_5_0_1"/>
<feature type="transmembrane region" description="Helical" evidence="1">
    <location>
        <begin position="184"/>
        <end position="204"/>
    </location>
</feature>
<proteinExistence type="predicted"/>
<reference evidence="4" key="2">
    <citation type="submission" date="2015-01" db="EMBL/GenBank/DDBJ databases">
        <title>Evolutionary Origins and Diversification of the Mycorrhizal Mutualists.</title>
        <authorList>
            <consortium name="DOE Joint Genome Institute"/>
            <consortium name="Mycorrhizal Genomics Consortium"/>
            <person name="Kohler A."/>
            <person name="Kuo A."/>
            <person name="Nagy L.G."/>
            <person name="Floudas D."/>
            <person name="Copeland A."/>
            <person name="Barry K.W."/>
            <person name="Cichocki N."/>
            <person name="Veneault-Fourrey C."/>
            <person name="LaButti K."/>
            <person name="Lindquist E.A."/>
            <person name="Lipzen A."/>
            <person name="Lundell T."/>
            <person name="Morin E."/>
            <person name="Murat C."/>
            <person name="Riley R."/>
            <person name="Ohm R."/>
            <person name="Sun H."/>
            <person name="Tunlid A."/>
            <person name="Henrissat B."/>
            <person name="Grigoriev I.V."/>
            <person name="Hibbett D.S."/>
            <person name="Martin F."/>
        </authorList>
    </citation>
    <scope>NUCLEOTIDE SEQUENCE [LARGE SCALE GENOMIC DNA]</scope>
    <source>
        <strain evidence="4">F 1598</strain>
    </source>
</reference>
<reference evidence="3 4" key="1">
    <citation type="submission" date="2014-04" db="EMBL/GenBank/DDBJ databases">
        <authorList>
            <consortium name="DOE Joint Genome Institute"/>
            <person name="Kuo A."/>
            <person name="Tarkka M."/>
            <person name="Buscot F."/>
            <person name="Kohler A."/>
            <person name="Nagy L.G."/>
            <person name="Floudas D."/>
            <person name="Copeland A."/>
            <person name="Barry K.W."/>
            <person name="Cichocki N."/>
            <person name="Veneault-Fourrey C."/>
            <person name="LaButti K."/>
            <person name="Lindquist E.A."/>
            <person name="Lipzen A."/>
            <person name="Lundell T."/>
            <person name="Morin E."/>
            <person name="Murat C."/>
            <person name="Sun H."/>
            <person name="Tunlid A."/>
            <person name="Henrissat B."/>
            <person name="Grigoriev I.V."/>
            <person name="Hibbett D.S."/>
            <person name="Martin F."/>
            <person name="Nordberg H.P."/>
            <person name="Cantor M.N."/>
            <person name="Hua S.X."/>
        </authorList>
    </citation>
    <scope>NUCLEOTIDE SEQUENCE [LARGE SCALE GENOMIC DNA]</scope>
    <source>
        <strain evidence="3 4">F 1598</strain>
    </source>
</reference>
<accession>A0A0C3F411</accession>
<evidence type="ECO:0000313" key="4">
    <source>
        <dbReference type="Proteomes" id="UP000054166"/>
    </source>
</evidence>
<dbReference type="OrthoDB" id="2535105at2759"/>
<dbReference type="InParanoid" id="A0A0C3F411"/>
<feature type="transmembrane region" description="Helical" evidence="1">
    <location>
        <begin position="113"/>
        <end position="130"/>
    </location>
</feature>
<dbReference type="EMBL" id="KN833009">
    <property type="protein sequence ID" value="KIM79500.1"/>
    <property type="molecule type" value="Genomic_DNA"/>
</dbReference>
<sequence>MAPAFAFAQDQNTTWGVVLIGIVLASILFGITWVQTYIYYTSYGGDSRSLKLLVGILWVLDCAHTAVITHTVYFGVITHVGEPETSVVWSKAGEIYLTVCDISSNTDRPFNSLAVRQSSIAWIVQIFLIVRIWHMSRGIVRYATVTILFLISALSFATGFAYASRILEIKVVARVAEAMNLMNVALGSTVAGDILLTICMSFLLSRSRTGIERTDTLVNTLIKYTVRNGLITSACALLVVIMNAALPRTQAFLAFYSLLSKLYANTLLSTLNARNVLRSKSENTNSSSIRSEIFLARSGTRPSYQESSVGVIKEDGQSKPALDIISQPRIEAKAQTEV</sequence>
<organism evidence="3 4">
    <name type="scientific">Piloderma croceum (strain F 1598)</name>
    <dbReference type="NCBI Taxonomy" id="765440"/>
    <lineage>
        <taxon>Eukaryota</taxon>
        <taxon>Fungi</taxon>
        <taxon>Dikarya</taxon>
        <taxon>Basidiomycota</taxon>
        <taxon>Agaricomycotina</taxon>
        <taxon>Agaricomycetes</taxon>
        <taxon>Agaricomycetidae</taxon>
        <taxon>Atheliales</taxon>
        <taxon>Atheliaceae</taxon>
        <taxon>Piloderma</taxon>
    </lineage>
</organism>
<gene>
    <name evidence="3" type="ORF">PILCRDRAFT_823410</name>
</gene>
<dbReference type="PANTHER" id="PTHR40465">
    <property type="entry name" value="CHROMOSOME 1, WHOLE GENOME SHOTGUN SEQUENCE"/>
    <property type="match status" value="1"/>
</dbReference>